<evidence type="ECO:0000313" key="2">
    <source>
        <dbReference type="EMBL" id="VEN72979.1"/>
    </source>
</evidence>
<dbReference type="SUPFAM" id="SSF103501">
    <property type="entry name" value="Respiratory nitrate reductase 1 gamma chain"/>
    <property type="match status" value="1"/>
</dbReference>
<feature type="transmembrane region" description="Helical" evidence="1">
    <location>
        <begin position="175"/>
        <end position="194"/>
    </location>
</feature>
<accession>A0A484HJF3</accession>
<dbReference type="EMBL" id="CAACVI010000002">
    <property type="protein sequence ID" value="VEN72979.1"/>
    <property type="molecule type" value="Genomic_DNA"/>
</dbReference>
<keyword evidence="1" id="KW-0812">Transmembrane</keyword>
<feature type="transmembrane region" description="Helical" evidence="1">
    <location>
        <begin position="73"/>
        <end position="92"/>
    </location>
</feature>
<evidence type="ECO:0000256" key="1">
    <source>
        <dbReference type="SAM" id="Phobius"/>
    </source>
</evidence>
<dbReference type="InterPro" id="IPR036197">
    <property type="entry name" value="NarG-like_sf"/>
</dbReference>
<gene>
    <name evidence="2" type="ORF">EPICR_100021</name>
</gene>
<keyword evidence="1" id="KW-1133">Transmembrane helix</keyword>
<proteinExistence type="predicted"/>
<feature type="transmembrane region" description="Helical" evidence="1">
    <location>
        <begin position="152"/>
        <end position="169"/>
    </location>
</feature>
<sequence length="220" mass="24603">MISHIQTFLAGPALWFSFGVFFIGLAAQIIRFFGLSRKKDRIFYNHMSAPWAAKSIVPWLFPFGTVSLRAQPVFSAALFLFHAILLSVPLFLDAHNDMWEEAFGFAPASMPDAWADALTVVMAACGIFLLARRAIRPEVRALTGPGEALMMVLTLLPFVTGFLAFHQIFSYPAVIIAHMAAGEILLIAIPFTRLSHMVFFFFSRAFVGFEMGHRRGARVW</sequence>
<feature type="transmembrane region" description="Helical" evidence="1">
    <location>
        <begin position="12"/>
        <end position="33"/>
    </location>
</feature>
<evidence type="ECO:0008006" key="3">
    <source>
        <dbReference type="Google" id="ProtNLM"/>
    </source>
</evidence>
<name>A0A484HJF3_9BACT</name>
<reference evidence="2" key="1">
    <citation type="submission" date="2019-01" db="EMBL/GenBank/DDBJ databases">
        <authorList>
            <consortium name="Genoscope - CEA"/>
            <person name="William W."/>
        </authorList>
    </citation>
    <scope>NUCLEOTIDE SEQUENCE</scope>
    <source>
        <strain evidence="2">CR-1</strain>
    </source>
</reference>
<dbReference type="AlphaFoldDB" id="A0A484HJF3"/>
<feature type="transmembrane region" description="Helical" evidence="1">
    <location>
        <begin position="112"/>
        <end position="131"/>
    </location>
</feature>
<dbReference type="Gene3D" id="1.20.950.20">
    <property type="entry name" value="Transmembrane di-heme cytochromes, Chain C"/>
    <property type="match status" value="1"/>
</dbReference>
<keyword evidence="1" id="KW-0472">Membrane</keyword>
<protein>
    <recommendedName>
        <fullName evidence="3">Nitrate reductase</fullName>
    </recommendedName>
</protein>
<organism evidence="2">
    <name type="scientific">uncultured Desulfobacteraceae bacterium</name>
    <dbReference type="NCBI Taxonomy" id="218296"/>
    <lineage>
        <taxon>Bacteria</taxon>
        <taxon>Pseudomonadati</taxon>
        <taxon>Thermodesulfobacteriota</taxon>
        <taxon>Desulfobacteria</taxon>
        <taxon>Desulfobacterales</taxon>
        <taxon>Desulfobacteraceae</taxon>
        <taxon>environmental samples</taxon>
    </lineage>
</organism>